<dbReference type="Proteomes" id="UP000000759">
    <property type="component" value="Chromosome 5"/>
</dbReference>
<feature type="region of interest" description="Disordered" evidence="1">
    <location>
        <begin position="84"/>
        <end position="103"/>
    </location>
</feature>
<dbReference type="KEGG" id="pti:PHATRDRAFT_34337"/>
<keyword evidence="3" id="KW-1185">Reference proteome</keyword>
<dbReference type="AlphaFoldDB" id="B7FVR4"/>
<feature type="region of interest" description="Disordered" evidence="1">
    <location>
        <begin position="1"/>
        <end position="47"/>
    </location>
</feature>
<reference evidence="2 3" key="1">
    <citation type="journal article" date="2008" name="Nature">
        <title>The Phaeodactylum genome reveals the evolutionary history of diatom genomes.</title>
        <authorList>
            <person name="Bowler C."/>
            <person name="Allen A.E."/>
            <person name="Badger J.H."/>
            <person name="Grimwood J."/>
            <person name="Jabbari K."/>
            <person name="Kuo A."/>
            <person name="Maheswari U."/>
            <person name="Martens C."/>
            <person name="Maumus F."/>
            <person name="Otillar R.P."/>
            <person name="Rayko E."/>
            <person name="Salamov A."/>
            <person name="Vandepoele K."/>
            <person name="Beszteri B."/>
            <person name="Gruber A."/>
            <person name="Heijde M."/>
            <person name="Katinka M."/>
            <person name="Mock T."/>
            <person name="Valentin K."/>
            <person name="Verret F."/>
            <person name="Berges J.A."/>
            <person name="Brownlee C."/>
            <person name="Cadoret J.P."/>
            <person name="Chiovitti A."/>
            <person name="Choi C.J."/>
            <person name="Coesel S."/>
            <person name="De Martino A."/>
            <person name="Detter J.C."/>
            <person name="Durkin C."/>
            <person name="Falciatore A."/>
            <person name="Fournet J."/>
            <person name="Haruta M."/>
            <person name="Huysman M.J."/>
            <person name="Jenkins B.D."/>
            <person name="Jiroutova K."/>
            <person name="Jorgensen R.E."/>
            <person name="Joubert Y."/>
            <person name="Kaplan A."/>
            <person name="Kroger N."/>
            <person name="Kroth P.G."/>
            <person name="La Roche J."/>
            <person name="Lindquist E."/>
            <person name="Lommer M."/>
            <person name="Martin-Jezequel V."/>
            <person name="Lopez P.J."/>
            <person name="Lucas S."/>
            <person name="Mangogna M."/>
            <person name="McGinnis K."/>
            <person name="Medlin L.K."/>
            <person name="Montsant A."/>
            <person name="Oudot-Le Secq M.P."/>
            <person name="Napoli C."/>
            <person name="Obornik M."/>
            <person name="Parker M.S."/>
            <person name="Petit J.L."/>
            <person name="Porcel B.M."/>
            <person name="Poulsen N."/>
            <person name="Robison M."/>
            <person name="Rychlewski L."/>
            <person name="Rynearson T.A."/>
            <person name="Schmutz J."/>
            <person name="Shapiro H."/>
            <person name="Siaut M."/>
            <person name="Stanley M."/>
            <person name="Sussman M.R."/>
            <person name="Taylor A.R."/>
            <person name="Vardi A."/>
            <person name="von Dassow P."/>
            <person name="Vyverman W."/>
            <person name="Willis A."/>
            <person name="Wyrwicz L.S."/>
            <person name="Rokhsar D.S."/>
            <person name="Weissenbach J."/>
            <person name="Armbrust E.V."/>
            <person name="Green B.R."/>
            <person name="Van de Peer Y."/>
            <person name="Grigoriev I.V."/>
        </authorList>
    </citation>
    <scope>NUCLEOTIDE SEQUENCE [LARGE SCALE GENOMIC DNA]</scope>
    <source>
        <strain evidence="2 3">CCAP 1055/1</strain>
    </source>
</reference>
<dbReference type="RefSeq" id="XP_002178750.1">
    <property type="nucleotide sequence ID" value="XM_002178714.1"/>
</dbReference>
<sequence length="265" mass="29432">MKHSQLSSVTDASEQSPLADALPKPGAGPHSQRKPTPSPLPLEWTRVQRKRKLPVNASSSQENAADLDEYCCDDASCRHVIRLRREQQGEPENNAHDQGTPSASHRRYVGKAIFLLHDSNPDWIQGYFFPNGAIKPWGLLAVQQDIDECLQCTAGGYRVVQLTILPFDRTNMIKKQSVAAVEWIGGDMMCLKHPLVQMQGEQLVTGEKAVPTVETIFATLLTKLRSSRESESTTTPVLKLLPDLAIVSGTMQILMPYSDVDDMLW</sequence>
<evidence type="ECO:0000256" key="1">
    <source>
        <dbReference type="SAM" id="MobiDB-lite"/>
    </source>
</evidence>
<dbReference type="OrthoDB" id="57576at2759"/>
<name>B7FVR4_PHATC</name>
<dbReference type="HOGENOM" id="CLU_1051553_0_0_1"/>
<organism evidence="2 3">
    <name type="scientific">Phaeodactylum tricornutum (strain CCAP 1055/1)</name>
    <dbReference type="NCBI Taxonomy" id="556484"/>
    <lineage>
        <taxon>Eukaryota</taxon>
        <taxon>Sar</taxon>
        <taxon>Stramenopiles</taxon>
        <taxon>Ochrophyta</taxon>
        <taxon>Bacillariophyta</taxon>
        <taxon>Bacillariophyceae</taxon>
        <taxon>Bacillariophycidae</taxon>
        <taxon>Naviculales</taxon>
        <taxon>Phaeodactylaceae</taxon>
        <taxon>Phaeodactylum</taxon>
    </lineage>
</organism>
<dbReference type="InParanoid" id="B7FVR4"/>
<evidence type="ECO:0000313" key="2">
    <source>
        <dbReference type="EMBL" id="EEC49448.1"/>
    </source>
</evidence>
<protein>
    <submittedName>
        <fullName evidence="2">Uncharacterized protein</fullName>
    </submittedName>
</protein>
<accession>B7FVR4</accession>
<dbReference type="EMBL" id="CM000608">
    <property type="protein sequence ID" value="EEC49448.1"/>
    <property type="molecule type" value="Genomic_DNA"/>
</dbReference>
<dbReference type="PaxDb" id="2850-Phatr34337"/>
<gene>
    <name evidence="2" type="ORF">PHATRDRAFT_34337</name>
</gene>
<feature type="compositionally biased region" description="Polar residues" evidence="1">
    <location>
        <begin position="1"/>
        <end position="16"/>
    </location>
</feature>
<dbReference type="GeneID" id="7199766"/>
<dbReference type="eggNOG" id="ENOG502T6P8">
    <property type="taxonomic scope" value="Eukaryota"/>
</dbReference>
<proteinExistence type="predicted"/>
<evidence type="ECO:0000313" key="3">
    <source>
        <dbReference type="Proteomes" id="UP000000759"/>
    </source>
</evidence>
<reference evidence="3" key="2">
    <citation type="submission" date="2008-08" db="EMBL/GenBank/DDBJ databases">
        <authorList>
            <consortium name="Diatom Consortium"/>
            <person name="Grigoriev I."/>
            <person name="Grimwood J."/>
            <person name="Kuo A."/>
            <person name="Otillar R.P."/>
            <person name="Salamov A."/>
            <person name="Detter J.C."/>
            <person name="Lindquist E."/>
            <person name="Shapiro H."/>
            <person name="Lucas S."/>
            <person name="Glavina del Rio T."/>
            <person name="Pitluck S."/>
            <person name="Rokhsar D."/>
            <person name="Bowler C."/>
        </authorList>
    </citation>
    <scope>GENOME REANNOTATION</scope>
    <source>
        <strain evidence="3">CCAP 1055/1</strain>
    </source>
</reference>